<sequence length="239" mass="26893">MSVLSLIEINLFVPHKWSRKSLVMLETNFLTSTSSLGDIRQLFSLSVSAIVLGSLCKFSRRIKSFGRHVWMLRKSLFHKYLHQIIIRASYLRSSCSQGPQLFRLAIISSHFPSAPHETSDHMITKAREVLVPFTTNMEQPYFLSSVHIVPSLYRIVLSASKGPGSVFHGRDPLSISWGNIMPNPTLVPSLYRSLSICCGPQQACPQHQSEMPLSAGSMHHFTINWETQITYPRIPKGGS</sequence>
<accession>A0A2P6N518</accession>
<comment type="caution">
    <text evidence="1">The sequence shown here is derived from an EMBL/GenBank/DDBJ whole genome shotgun (WGS) entry which is preliminary data.</text>
</comment>
<name>A0A2P6N518_9EUKA</name>
<evidence type="ECO:0000313" key="2">
    <source>
        <dbReference type="Proteomes" id="UP000241769"/>
    </source>
</evidence>
<organism evidence="1 2">
    <name type="scientific">Planoprotostelium fungivorum</name>
    <dbReference type="NCBI Taxonomy" id="1890364"/>
    <lineage>
        <taxon>Eukaryota</taxon>
        <taxon>Amoebozoa</taxon>
        <taxon>Evosea</taxon>
        <taxon>Variosea</taxon>
        <taxon>Cavosteliida</taxon>
        <taxon>Cavosteliaceae</taxon>
        <taxon>Planoprotostelium</taxon>
    </lineage>
</organism>
<proteinExistence type="predicted"/>
<gene>
    <name evidence="1" type="ORF">PROFUN_13124</name>
</gene>
<dbReference type="InParanoid" id="A0A2P6N518"/>
<reference evidence="1 2" key="1">
    <citation type="journal article" date="2018" name="Genome Biol. Evol.">
        <title>Multiple Roots of Fruiting Body Formation in Amoebozoa.</title>
        <authorList>
            <person name="Hillmann F."/>
            <person name="Forbes G."/>
            <person name="Novohradska S."/>
            <person name="Ferling I."/>
            <person name="Riege K."/>
            <person name="Groth M."/>
            <person name="Westermann M."/>
            <person name="Marz M."/>
            <person name="Spaller T."/>
            <person name="Winckler T."/>
            <person name="Schaap P."/>
            <person name="Glockner G."/>
        </authorList>
    </citation>
    <scope>NUCLEOTIDE SEQUENCE [LARGE SCALE GENOMIC DNA]</scope>
    <source>
        <strain evidence="1 2">Jena</strain>
    </source>
</reference>
<evidence type="ECO:0000313" key="1">
    <source>
        <dbReference type="EMBL" id="PRP79046.1"/>
    </source>
</evidence>
<protein>
    <submittedName>
        <fullName evidence="1">Uncharacterized protein</fullName>
    </submittedName>
</protein>
<dbReference type="AlphaFoldDB" id="A0A2P6N518"/>
<keyword evidence="2" id="KW-1185">Reference proteome</keyword>
<dbReference type="EMBL" id="MDYQ01000199">
    <property type="protein sequence ID" value="PRP79046.1"/>
    <property type="molecule type" value="Genomic_DNA"/>
</dbReference>
<dbReference type="Proteomes" id="UP000241769">
    <property type="component" value="Unassembled WGS sequence"/>
</dbReference>